<dbReference type="InterPro" id="IPR036322">
    <property type="entry name" value="WD40_repeat_dom_sf"/>
</dbReference>
<keyword evidence="1" id="KW-0597">Phosphoprotein</keyword>
<protein>
    <recommendedName>
        <fullName evidence="8">Transducin family protein/WD-40 repeat family protein</fullName>
    </recommendedName>
</protein>
<organism evidence="6 7">
    <name type="scientific">Tricholomella constricta</name>
    <dbReference type="NCBI Taxonomy" id="117010"/>
    <lineage>
        <taxon>Eukaryota</taxon>
        <taxon>Fungi</taxon>
        <taxon>Dikarya</taxon>
        <taxon>Basidiomycota</taxon>
        <taxon>Agaricomycotina</taxon>
        <taxon>Agaricomycetes</taxon>
        <taxon>Agaricomycetidae</taxon>
        <taxon>Agaricales</taxon>
        <taxon>Tricholomatineae</taxon>
        <taxon>Lyophyllaceae</taxon>
        <taxon>Tricholomella</taxon>
    </lineage>
</organism>
<feature type="compositionally biased region" description="Basic and acidic residues" evidence="5">
    <location>
        <begin position="91"/>
        <end position="102"/>
    </location>
</feature>
<name>A0A8H5M5X0_9AGAR</name>
<dbReference type="InterPro" id="IPR019775">
    <property type="entry name" value="WD40_repeat_CS"/>
</dbReference>
<dbReference type="GO" id="GO:0006364">
    <property type="term" value="P:rRNA processing"/>
    <property type="evidence" value="ECO:0007669"/>
    <property type="project" value="InterPro"/>
</dbReference>
<keyword evidence="7" id="KW-1185">Reference proteome</keyword>
<keyword evidence="3" id="KW-0677">Repeat</keyword>
<evidence type="ECO:0000256" key="5">
    <source>
        <dbReference type="SAM" id="MobiDB-lite"/>
    </source>
</evidence>
<dbReference type="InterPro" id="IPR020472">
    <property type="entry name" value="WD40_PAC1"/>
</dbReference>
<evidence type="ECO:0000256" key="2">
    <source>
        <dbReference type="ARBA" id="ARBA00022574"/>
    </source>
</evidence>
<dbReference type="PROSITE" id="PS00678">
    <property type="entry name" value="WD_REPEATS_1"/>
    <property type="match status" value="2"/>
</dbReference>
<dbReference type="InterPro" id="IPR015943">
    <property type="entry name" value="WD40/YVTN_repeat-like_dom_sf"/>
</dbReference>
<sequence length="569" mass="62365">MSSLISAIAWVQRGVSAQHPQKYVLDDTELERVSALARIELEDARVELERAHEAAKSMGKGAEGDEADDQAEDEDEENWVDEDEDAMDVDSAPKPKDDDLSQYRLDEYDDDVKTADSGPFSNIKGLTYYRDNEEDPYITLKEDDEDEREELEVLPTDNLIVIAKTEDEISQLEIYVYDESQENLYAHHDVMLPNFPLCLEWLDFTPASSSSSVPAHTNSKNPGFGNYIAVGTLDPEIEIWSLDVVEAMYPSSILGRPDQTKAHVPVPLGTGKKKKKKVKHRTVEKGYHVDAVLGLSWNKLQRNLLASSSADRTVKLWDLSRDPTINGEVAEDGSGGGAIRSFDVHKDKVQAVQWNPKEPSVLLTGSYDRTVRTFDSRSPGSGVGAILGSDVEALRWDPWEDHGFYVSLENGLVLNFDVRTLPSNLDNPSSARFTLSAHDGAVASIDVNPHIKGCIVTGGTDKLVKVWNVVDESDGGKRNVSLVASRDLGVGKVFSTVFSPDDPLTLAAAGSKAKLQIWDVGANMGARKAFGSKLREAGRMLREKEANAEGIIGVASDGDESSDEGGDEE</sequence>
<evidence type="ECO:0000256" key="3">
    <source>
        <dbReference type="ARBA" id="ARBA00022737"/>
    </source>
</evidence>
<evidence type="ECO:0000256" key="4">
    <source>
        <dbReference type="PROSITE-ProRule" id="PRU00221"/>
    </source>
</evidence>
<evidence type="ECO:0000313" key="6">
    <source>
        <dbReference type="EMBL" id="KAF5382043.1"/>
    </source>
</evidence>
<dbReference type="InterPro" id="IPR001680">
    <property type="entry name" value="WD40_rpt"/>
</dbReference>
<dbReference type="SMART" id="SM00320">
    <property type="entry name" value="WD40"/>
    <property type="match status" value="4"/>
</dbReference>
<proteinExistence type="predicted"/>
<evidence type="ECO:0000256" key="1">
    <source>
        <dbReference type="ARBA" id="ARBA00022553"/>
    </source>
</evidence>
<feature type="repeat" description="WD" evidence="4">
    <location>
        <begin position="288"/>
        <end position="327"/>
    </location>
</feature>
<feature type="repeat" description="WD" evidence="4">
    <location>
        <begin position="435"/>
        <end position="469"/>
    </location>
</feature>
<dbReference type="GO" id="GO:0005634">
    <property type="term" value="C:nucleus"/>
    <property type="evidence" value="ECO:0007669"/>
    <property type="project" value="TreeGrafter"/>
</dbReference>
<dbReference type="EMBL" id="JAACJP010000009">
    <property type="protein sequence ID" value="KAF5382043.1"/>
    <property type="molecule type" value="Genomic_DNA"/>
</dbReference>
<evidence type="ECO:0000313" key="7">
    <source>
        <dbReference type="Proteomes" id="UP000565441"/>
    </source>
</evidence>
<feature type="region of interest" description="Disordered" evidence="5">
    <location>
        <begin position="548"/>
        <end position="569"/>
    </location>
</feature>
<feature type="compositionally biased region" description="Acidic residues" evidence="5">
    <location>
        <begin position="557"/>
        <end position="569"/>
    </location>
</feature>
<dbReference type="PRINTS" id="PR00320">
    <property type="entry name" value="GPROTEINBRPT"/>
</dbReference>
<feature type="region of interest" description="Disordered" evidence="5">
    <location>
        <begin position="49"/>
        <end position="102"/>
    </location>
</feature>
<dbReference type="AlphaFoldDB" id="A0A8H5M5X0"/>
<keyword evidence="2 4" id="KW-0853">WD repeat</keyword>
<evidence type="ECO:0008006" key="8">
    <source>
        <dbReference type="Google" id="ProtNLM"/>
    </source>
</evidence>
<feature type="compositionally biased region" description="Acidic residues" evidence="5">
    <location>
        <begin position="64"/>
        <end position="88"/>
    </location>
</feature>
<dbReference type="OrthoDB" id="270624at2759"/>
<reference evidence="6 7" key="1">
    <citation type="journal article" date="2020" name="ISME J.">
        <title>Uncovering the hidden diversity of litter-decomposition mechanisms in mushroom-forming fungi.</title>
        <authorList>
            <person name="Floudas D."/>
            <person name="Bentzer J."/>
            <person name="Ahren D."/>
            <person name="Johansson T."/>
            <person name="Persson P."/>
            <person name="Tunlid A."/>
        </authorList>
    </citation>
    <scope>NUCLEOTIDE SEQUENCE [LARGE SCALE GENOMIC DNA]</scope>
    <source>
        <strain evidence="6 7">CBS 661.87</strain>
    </source>
</reference>
<dbReference type="SUPFAM" id="SSF50978">
    <property type="entry name" value="WD40 repeat-like"/>
    <property type="match status" value="1"/>
</dbReference>
<dbReference type="PANTHER" id="PTHR14091:SF0">
    <property type="entry name" value="PERIODIC TRYPTOPHAN PROTEIN 1 HOMOLOG"/>
    <property type="match status" value="1"/>
</dbReference>
<gene>
    <name evidence="6" type="ORF">D9615_004423</name>
</gene>
<dbReference type="Gene3D" id="2.130.10.10">
    <property type="entry name" value="YVTN repeat-like/Quinoprotein amine dehydrogenase"/>
    <property type="match status" value="2"/>
</dbReference>
<dbReference type="PROSITE" id="PS50294">
    <property type="entry name" value="WD_REPEATS_REGION"/>
    <property type="match status" value="3"/>
</dbReference>
<dbReference type="Proteomes" id="UP000565441">
    <property type="component" value="Unassembled WGS sequence"/>
</dbReference>
<dbReference type="InterPro" id="IPR044285">
    <property type="entry name" value="PWP1"/>
</dbReference>
<feature type="repeat" description="WD" evidence="4">
    <location>
        <begin position="342"/>
        <end position="378"/>
    </location>
</feature>
<accession>A0A8H5M5X0</accession>
<comment type="caution">
    <text evidence="6">The sequence shown here is derived from an EMBL/GenBank/DDBJ whole genome shotgun (WGS) entry which is preliminary data.</text>
</comment>
<dbReference type="PANTHER" id="PTHR14091">
    <property type="entry name" value="PERIODIC TRYPTOPHAN PROTEIN 1"/>
    <property type="match status" value="1"/>
</dbReference>
<dbReference type="Pfam" id="PF00400">
    <property type="entry name" value="WD40"/>
    <property type="match status" value="3"/>
</dbReference>
<dbReference type="PROSITE" id="PS50082">
    <property type="entry name" value="WD_REPEATS_2"/>
    <property type="match status" value="3"/>
</dbReference>